<dbReference type="AlphaFoldDB" id="A0A5M4FAH5"/>
<evidence type="ECO:0000259" key="10">
    <source>
        <dbReference type="Pfam" id="PF07730"/>
    </source>
</evidence>
<dbReference type="GO" id="GO:0016020">
    <property type="term" value="C:membrane"/>
    <property type="evidence" value="ECO:0007669"/>
    <property type="project" value="InterPro"/>
</dbReference>
<organism evidence="12 13">
    <name type="scientific">Aeromicrobium ginsengisoli</name>
    <dbReference type="NCBI Taxonomy" id="363867"/>
    <lineage>
        <taxon>Bacteria</taxon>
        <taxon>Bacillati</taxon>
        <taxon>Actinomycetota</taxon>
        <taxon>Actinomycetes</taxon>
        <taxon>Propionibacteriales</taxon>
        <taxon>Nocardioidaceae</taxon>
        <taxon>Aeromicrobium</taxon>
    </lineage>
</organism>
<name>A0A5M4FAH5_9ACTN</name>
<evidence type="ECO:0000256" key="5">
    <source>
        <dbReference type="ARBA" id="ARBA00022741"/>
    </source>
</evidence>
<dbReference type="Gene3D" id="1.20.5.1930">
    <property type="match status" value="1"/>
</dbReference>
<evidence type="ECO:0000256" key="1">
    <source>
        <dbReference type="ARBA" id="ARBA00000085"/>
    </source>
</evidence>
<gene>
    <name evidence="12" type="ORF">ESP70_014365</name>
</gene>
<keyword evidence="9" id="KW-0472">Membrane</keyword>
<dbReference type="InterPro" id="IPR050482">
    <property type="entry name" value="Sensor_HK_TwoCompSys"/>
</dbReference>
<keyword evidence="9" id="KW-1133">Transmembrane helix</keyword>
<sequence>MTSATRTSPVWSVVGGNPVRLVLSPWPWRSLAYLLTGAVIGLVSLVGFFVTIGVGVVTTPLIIGLFILGALPKLGAMIAVVERRRLPLMLGEAAAPGPSETPWWRTPRDAASWRALGYAVLLALILWAVDALVVVVVVTTVVVSLLSPLLAHYDTVGMLWWQLDSTREALPFAIIATPVGLVLGSYVLTVLAAAQSSLARILLSPREEELEARVTELRRSRIDLVDAFETERKRIERDLHDGVQQRMVALTMLLGRAELDVPEGEGLALVRQAHSEAEAALADLREVVRGVHPRVLTDLGLGAAIREVADRMPIPVRVDVSLDERPPAQVEAAAYFVVSEGLANVAKHAEARSAAIQARRAGDSLVLVVSDDGHGGAVVGEGTGLSGLVTRLDALGGTLTVTSPAGGPTELRMESPWHVDR</sequence>
<keyword evidence="3" id="KW-0597">Phosphoprotein</keyword>
<evidence type="ECO:0000256" key="2">
    <source>
        <dbReference type="ARBA" id="ARBA00012438"/>
    </source>
</evidence>
<dbReference type="GO" id="GO:0000155">
    <property type="term" value="F:phosphorelay sensor kinase activity"/>
    <property type="evidence" value="ECO:0007669"/>
    <property type="project" value="InterPro"/>
</dbReference>
<feature type="domain" description="Signal transduction histidine kinase subgroup 3 dimerisation and phosphoacceptor" evidence="10">
    <location>
        <begin position="231"/>
        <end position="296"/>
    </location>
</feature>
<dbReference type="PANTHER" id="PTHR24421:SF10">
    <property type="entry name" value="NITRATE_NITRITE SENSOR PROTEIN NARQ"/>
    <property type="match status" value="1"/>
</dbReference>
<dbReference type="InterPro" id="IPR011712">
    <property type="entry name" value="Sig_transdc_His_kin_sub3_dim/P"/>
</dbReference>
<evidence type="ECO:0000256" key="3">
    <source>
        <dbReference type="ARBA" id="ARBA00022553"/>
    </source>
</evidence>
<dbReference type="EC" id="2.7.13.3" evidence="2"/>
<keyword evidence="7" id="KW-0067">ATP-binding</keyword>
<keyword evidence="6 12" id="KW-0418">Kinase</keyword>
<comment type="catalytic activity">
    <reaction evidence="1">
        <text>ATP + protein L-histidine = ADP + protein N-phospho-L-histidine.</text>
        <dbReference type="EC" id="2.7.13.3"/>
    </reaction>
</comment>
<dbReference type="GO" id="GO:0005524">
    <property type="term" value="F:ATP binding"/>
    <property type="evidence" value="ECO:0007669"/>
    <property type="project" value="UniProtKB-KW"/>
</dbReference>
<evidence type="ECO:0000256" key="6">
    <source>
        <dbReference type="ARBA" id="ARBA00022777"/>
    </source>
</evidence>
<evidence type="ECO:0000313" key="13">
    <source>
        <dbReference type="Proteomes" id="UP000380867"/>
    </source>
</evidence>
<dbReference type="OrthoDB" id="3217947at2"/>
<dbReference type="SUPFAM" id="SSF55874">
    <property type="entry name" value="ATPase domain of HSP90 chaperone/DNA topoisomerase II/histidine kinase"/>
    <property type="match status" value="1"/>
</dbReference>
<keyword evidence="13" id="KW-1185">Reference proteome</keyword>
<feature type="transmembrane region" description="Helical" evidence="9">
    <location>
        <begin position="61"/>
        <end position="81"/>
    </location>
</feature>
<evidence type="ECO:0000256" key="4">
    <source>
        <dbReference type="ARBA" id="ARBA00022679"/>
    </source>
</evidence>
<feature type="transmembrane region" description="Helical" evidence="9">
    <location>
        <begin position="116"/>
        <end position="149"/>
    </location>
</feature>
<protein>
    <recommendedName>
        <fullName evidence="2">histidine kinase</fullName>
        <ecNumber evidence="2">2.7.13.3</ecNumber>
    </recommendedName>
</protein>
<dbReference type="Gene3D" id="3.30.565.10">
    <property type="entry name" value="Histidine kinase-like ATPase, C-terminal domain"/>
    <property type="match status" value="1"/>
</dbReference>
<keyword evidence="8" id="KW-0902">Two-component regulatory system</keyword>
<dbReference type="InterPro" id="IPR036890">
    <property type="entry name" value="HATPase_C_sf"/>
</dbReference>
<feature type="transmembrane region" description="Helical" evidence="9">
    <location>
        <begin position="31"/>
        <end position="55"/>
    </location>
</feature>
<dbReference type="PANTHER" id="PTHR24421">
    <property type="entry name" value="NITRATE/NITRITE SENSOR PROTEIN NARX-RELATED"/>
    <property type="match status" value="1"/>
</dbReference>
<dbReference type="EMBL" id="SDPQ02000003">
    <property type="protein sequence ID" value="KAA1395344.1"/>
    <property type="molecule type" value="Genomic_DNA"/>
</dbReference>
<keyword evidence="9" id="KW-0812">Transmembrane</keyword>
<dbReference type="Pfam" id="PF07730">
    <property type="entry name" value="HisKA_3"/>
    <property type="match status" value="1"/>
</dbReference>
<comment type="caution">
    <text evidence="12">The sequence shown here is derived from an EMBL/GenBank/DDBJ whole genome shotgun (WGS) entry which is preliminary data.</text>
</comment>
<dbReference type="GO" id="GO:0046983">
    <property type="term" value="F:protein dimerization activity"/>
    <property type="evidence" value="ECO:0007669"/>
    <property type="project" value="InterPro"/>
</dbReference>
<feature type="domain" description="Putative sensor" evidence="11">
    <location>
        <begin position="33"/>
        <end position="203"/>
    </location>
</feature>
<proteinExistence type="predicted"/>
<dbReference type="Pfam" id="PF13796">
    <property type="entry name" value="Sensor"/>
    <property type="match status" value="1"/>
</dbReference>
<dbReference type="InterPro" id="IPR025828">
    <property type="entry name" value="Put_sensor_dom"/>
</dbReference>
<feature type="transmembrane region" description="Helical" evidence="9">
    <location>
        <begin position="169"/>
        <end position="194"/>
    </location>
</feature>
<dbReference type="CDD" id="cd16917">
    <property type="entry name" value="HATPase_UhpB-NarQ-NarX-like"/>
    <property type="match status" value="1"/>
</dbReference>
<evidence type="ECO:0000256" key="7">
    <source>
        <dbReference type="ARBA" id="ARBA00022840"/>
    </source>
</evidence>
<evidence type="ECO:0000313" key="12">
    <source>
        <dbReference type="EMBL" id="KAA1395344.1"/>
    </source>
</evidence>
<dbReference type="Proteomes" id="UP000380867">
    <property type="component" value="Unassembled WGS sequence"/>
</dbReference>
<keyword evidence="4" id="KW-0808">Transferase</keyword>
<reference evidence="12" key="1">
    <citation type="submission" date="2019-09" db="EMBL/GenBank/DDBJ databases">
        <authorList>
            <person name="Li J."/>
        </authorList>
    </citation>
    <scope>NUCLEOTIDE SEQUENCE [LARGE SCALE GENOMIC DNA]</scope>
    <source>
        <strain evidence="12">JCM 14732</strain>
    </source>
</reference>
<dbReference type="RefSeq" id="WP_149690010.1">
    <property type="nucleotide sequence ID" value="NZ_SDPQ02000003.1"/>
</dbReference>
<evidence type="ECO:0000259" key="11">
    <source>
        <dbReference type="Pfam" id="PF13796"/>
    </source>
</evidence>
<accession>A0A5M4FAH5</accession>
<evidence type="ECO:0000256" key="9">
    <source>
        <dbReference type="SAM" id="Phobius"/>
    </source>
</evidence>
<keyword evidence="5" id="KW-0547">Nucleotide-binding</keyword>
<evidence type="ECO:0000256" key="8">
    <source>
        <dbReference type="ARBA" id="ARBA00023012"/>
    </source>
</evidence>